<evidence type="ECO:0000313" key="5">
    <source>
        <dbReference type="EMBL" id="SDZ74010.1"/>
    </source>
</evidence>
<comment type="similarity">
    <text evidence="2">Belongs to the D-isomer specific 2-hydroxyacid dehydrogenase family.</text>
</comment>
<dbReference type="Gene3D" id="3.40.50.720">
    <property type="entry name" value="NAD(P)-binding Rossmann-like Domain"/>
    <property type="match status" value="2"/>
</dbReference>
<dbReference type="PANTHER" id="PTHR10996">
    <property type="entry name" value="2-HYDROXYACID DEHYDROGENASE-RELATED"/>
    <property type="match status" value="1"/>
</dbReference>
<dbReference type="GO" id="GO:0051287">
    <property type="term" value="F:NAD binding"/>
    <property type="evidence" value="ECO:0007669"/>
    <property type="project" value="InterPro"/>
</dbReference>
<evidence type="ECO:0000313" key="6">
    <source>
        <dbReference type="Proteomes" id="UP000199041"/>
    </source>
</evidence>
<sequence length="312" mass="34444">MTKKVLITAKAHDILKQTLEAEGYQVDYQPAITPTELLEKIPEIEGLIVTTRLKIDKTVLDAAPQLKWIGRLGSGMELIDVPYAEARGITCVSSPEGNRNAVAEHNLGLLLNLLNKISSSFEEVKAHKWIRDANRGTELTGKTVGIIGFGNTGGAFARLLEPFNVTVLAHDKYKEGFAGGYIHEAQPEQIFKYADVVCMHIPLTEETFHYASDAFFNAMQHKPIFITACRGKVTDLEALIRALDSGKISAAGVDVLENEKLDSYTQKEWDILDNLAGRSNVILTPHIAGYSHEAFYKMSQVVLEKLGFGSKK</sequence>
<dbReference type="GO" id="GO:0016616">
    <property type="term" value="F:oxidoreductase activity, acting on the CH-OH group of donors, NAD or NADP as acceptor"/>
    <property type="evidence" value="ECO:0007669"/>
    <property type="project" value="InterPro"/>
</dbReference>
<dbReference type="SUPFAM" id="SSF51735">
    <property type="entry name" value="NAD(P)-binding Rossmann-fold domains"/>
    <property type="match status" value="1"/>
</dbReference>
<accession>A0A1H3VH02</accession>
<name>A0A1H3VH02_9BACT</name>
<feature type="domain" description="D-isomer specific 2-hydroxyacid dehydrogenase catalytic" evidence="3">
    <location>
        <begin position="5"/>
        <end position="306"/>
    </location>
</feature>
<keyword evidence="1 2" id="KW-0560">Oxidoreductase</keyword>
<evidence type="ECO:0000256" key="2">
    <source>
        <dbReference type="RuleBase" id="RU003719"/>
    </source>
</evidence>
<protein>
    <submittedName>
        <fullName evidence="5">D-3-phosphoglycerate dehydrogenase</fullName>
    </submittedName>
</protein>
<dbReference type="Pfam" id="PF02826">
    <property type="entry name" value="2-Hacid_dh_C"/>
    <property type="match status" value="1"/>
</dbReference>
<dbReference type="InterPro" id="IPR006139">
    <property type="entry name" value="D-isomer_2_OHA_DH_cat_dom"/>
</dbReference>
<dbReference type="Pfam" id="PF00389">
    <property type="entry name" value="2-Hacid_dh"/>
    <property type="match status" value="1"/>
</dbReference>
<proteinExistence type="inferred from homology"/>
<dbReference type="InterPro" id="IPR050223">
    <property type="entry name" value="D-isomer_2-hydroxyacid_DH"/>
</dbReference>
<evidence type="ECO:0000259" key="3">
    <source>
        <dbReference type="Pfam" id="PF00389"/>
    </source>
</evidence>
<dbReference type="OrthoDB" id="9777288at2"/>
<keyword evidence="6" id="KW-1185">Reference proteome</keyword>
<dbReference type="SUPFAM" id="SSF52283">
    <property type="entry name" value="Formate/glycerate dehydrogenase catalytic domain-like"/>
    <property type="match status" value="1"/>
</dbReference>
<gene>
    <name evidence="5" type="ORF">SAMN05192529_101109</name>
</gene>
<dbReference type="RefSeq" id="WP_091392083.1">
    <property type="nucleotide sequence ID" value="NZ_FNQY01000001.1"/>
</dbReference>
<dbReference type="STRING" id="551991.SAMN05192529_101109"/>
<organism evidence="5 6">
    <name type="scientific">Arachidicoccus rhizosphaerae</name>
    <dbReference type="NCBI Taxonomy" id="551991"/>
    <lineage>
        <taxon>Bacteria</taxon>
        <taxon>Pseudomonadati</taxon>
        <taxon>Bacteroidota</taxon>
        <taxon>Chitinophagia</taxon>
        <taxon>Chitinophagales</taxon>
        <taxon>Chitinophagaceae</taxon>
        <taxon>Arachidicoccus</taxon>
    </lineage>
</organism>
<evidence type="ECO:0000256" key="1">
    <source>
        <dbReference type="ARBA" id="ARBA00023002"/>
    </source>
</evidence>
<feature type="domain" description="D-isomer specific 2-hydroxyacid dehydrogenase NAD-binding" evidence="4">
    <location>
        <begin position="107"/>
        <end position="288"/>
    </location>
</feature>
<dbReference type="Proteomes" id="UP000199041">
    <property type="component" value="Unassembled WGS sequence"/>
</dbReference>
<evidence type="ECO:0000259" key="4">
    <source>
        <dbReference type="Pfam" id="PF02826"/>
    </source>
</evidence>
<dbReference type="AlphaFoldDB" id="A0A1H3VH02"/>
<dbReference type="EMBL" id="FNQY01000001">
    <property type="protein sequence ID" value="SDZ74010.1"/>
    <property type="molecule type" value="Genomic_DNA"/>
</dbReference>
<dbReference type="InterPro" id="IPR006140">
    <property type="entry name" value="D-isomer_DH_NAD-bd"/>
</dbReference>
<dbReference type="InterPro" id="IPR036291">
    <property type="entry name" value="NAD(P)-bd_dom_sf"/>
</dbReference>
<reference evidence="5 6" key="1">
    <citation type="submission" date="2016-10" db="EMBL/GenBank/DDBJ databases">
        <authorList>
            <person name="de Groot N.N."/>
        </authorList>
    </citation>
    <scope>NUCLEOTIDE SEQUENCE [LARGE SCALE GENOMIC DNA]</scope>
    <source>
        <strain evidence="5 6">Vu-144</strain>
    </source>
</reference>